<evidence type="ECO:0000256" key="1">
    <source>
        <dbReference type="SAM" id="MobiDB-lite"/>
    </source>
</evidence>
<evidence type="ECO:0008006" key="4">
    <source>
        <dbReference type="Google" id="ProtNLM"/>
    </source>
</evidence>
<organism evidence="2 3">
    <name type="scientific">Microbacterium terricola</name>
    <dbReference type="NCBI Taxonomy" id="344163"/>
    <lineage>
        <taxon>Bacteria</taxon>
        <taxon>Bacillati</taxon>
        <taxon>Actinomycetota</taxon>
        <taxon>Actinomycetes</taxon>
        <taxon>Micrococcales</taxon>
        <taxon>Microbacteriaceae</taxon>
        <taxon>Microbacterium</taxon>
    </lineage>
</organism>
<dbReference type="Proteomes" id="UP001317779">
    <property type="component" value="Chromosome"/>
</dbReference>
<evidence type="ECO:0000313" key="2">
    <source>
        <dbReference type="EMBL" id="BDV29740.1"/>
    </source>
</evidence>
<feature type="region of interest" description="Disordered" evidence="1">
    <location>
        <begin position="123"/>
        <end position="146"/>
    </location>
</feature>
<keyword evidence="3" id="KW-1185">Reference proteome</keyword>
<evidence type="ECO:0000313" key="3">
    <source>
        <dbReference type="Proteomes" id="UP001317779"/>
    </source>
</evidence>
<protein>
    <recommendedName>
        <fullName evidence="4">Transcriptional regulator, AbiEi antitoxin, Type IV TA system</fullName>
    </recommendedName>
</protein>
<gene>
    <name evidence="2" type="ORF">Microterr_04000</name>
</gene>
<name>A0ABM8DW49_9MICO</name>
<proteinExistence type="predicted"/>
<reference evidence="2 3" key="1">
    <citation type="submission" date="2022-12" db="EMBL/GenBank/DDBJ databases">
        <title>Microbacterium terricola strain KV-448 chromosome, complete genome.</title>
        <authorList>
            <person name="Oshima T."/>
            <person name="Moriya T."/>
            <person name="Bessho Y."/>
        </authorList>
    </citation>
    <scope>NUCLEOTIDE SEQUENCE [LARGE SCALE GENOMIC DNA]</scope>
    <source>
        <strain evidence="2 3">KV-448</strain>
    </source>
</reference>
<dbReference type="EMBL" id="AP027141">
    <property type="protein sequence ID" value="BDV29740.1"/>
    <property type="molecule type" value="Genomic_DNA"/>
</dbReference>
<sequence>MRRRSSESLQRRAQCAIVGGVDLQEISGHVVSVAALQQGGLTRAGRRSAVDAGLLVPVRRGWYVSGDVWRAWHREQRHLTQALAAWKAIGATSGAVLSHTCAAAAHGLPLFRLAPRQVHVIDPRSDGRVRPPSLTPPTPGATVGPSTPLRTTPFVARHAVALGAGDVVHIAGVAVTDLPRTVGDLIGRVRPETAVALADAALRKWAWDDGSLSYDDTGAQAFTAQVRASPALQRGQRGVVQARWVLDFADGRAQGPGESVSRLYLHLLGFAAPRLQVRIALETSTHYLDFGLDDVGAWGEFDGEGKYFDREMTHGADALDVLRAEKQREDSIRAATGRILARWGMKHLSSVAALGQQLALYGIRPPIRQRSLPAPVRAPAL</sequence>
<accession>A0ABM8DW49</accession>